<dbReference type="SUPFAM" id="SSF53067">
    <property type="entry name" value="Actin-like ATPase domain"/>
    <property type="match status" value="2"/>
</dbReference>
<evidence type="ECO:0000259" key="2">
    <source>
        <dbReference type="SMART" id="SM00842"/>
    </source>
</evidence>
<dbReference type="Gene3D" id="3.30.420.40">
    <property type="match status" value="2"/>
</dbReference>
<dbReference type="GO" id="GO:0051301">
    <property type="term" value="P:cell division"/>
    <property type="evidence" value="ECO:0007669"/>
    <property type="project" value="InterPro"/>
</dbReference>
<accession>A0A857DJD2</accession>
<dbReference type="AlphaFoldDB" id="A0A857DJD2"/>
<dbReference type="PANTHER" id="PTHR32432:SF3">
    <property type="entry name" value="ETHANOLAMINE UTILIZATION PROTEIN EUTJ"/>
    <property type="match status" value="1"/>
</dbReference>
<evidence type="ECO:0000313" key="4">
    <source>
        <dbReference type="Proteomes" id="UP000430508"/>
    </source>
</evidence>
<dbReference type="RefSeq" id="WP_019225982.1">
    <property type="nucleotide sequence ID" value="NZ_CP046996.1"/>
</dbReference>
<dbReference type="GO" id="GO:0003723">
    <property type="term" value="F:RNA binding"/>
    <property type="evidence" value="ECO:0007669"/>
    <property type="project" value="UniProtKB-KW"/>
</dbReference>
<organism evidence="3 4">
    <name type="scientific">Dehalobacter restrictus</name>
    <dbReference type="NCBI Taxonomy" id="55583"/>
    <lineage>
        <taxon>Bacteria</taxon>
        <taxon>Bacillati</taxon>
        <taxon>Bacillota</taxon>
        <taxon>Clostridia</taxon>
        <taxon>Eubacteriales</taxon>
        <taxon>Desulfitobacteriaceae</taxon>
        <taxon>Dehalobacter</taxon>
    </lineage>
</organism>
<evidence type="ECO:0000256" key="1">
    <source>
        <dbReference type="PROSITE-ProRule" id="PRU00182"/>
    </source>
</evidence>
<keyword evidence="1" id="KW-0694">RNA-binding</keyword>
<dbReference type="PANTHER" id="PTHR32432">
    <property type="entry name" value="CELL DIVISION PROTEIN FTSA-RELATED"/>
    <property type="match status" value="1"/>
</dbReference>
<dbReference type="EMBL" id="CP046996">
    <property type="protein sequence ID" value="QHA00718.1"/>
    <property type="molecule type" value="Genomic_DNA"/>
</dbReference>
<sequence length="713" mass="78047">METVFALDIGTRVVIGLVVQKSVSGYEVIASARTEHTQRAMYDGQVHDVNEVAKAVSFVKHELEHKLNCKLTKVAVAAAGRALCTETATVTREEVLPTHWEQEEVLAMEMEAVQKAMKKISAEETDNILFYCVGYSTVKQLLEDQQITTLVGQRGKKAEITVISSFLPRTVVDGLIAVLARAGLEMASLTLEPIAAGLAAIPGDMRRLNLALVDIGAGTADIAFTKEGTFFAYGMVPMAGDEVTEAICSNYLVDFQEGERIKKQLNGNDPNPNSLIDIVNFFGARSSVTRQEILDVIKPTVQVIAERIGGEILLLNNSCSPQAVIMVGGGSLTPLMGDILSKVINLSRGRIGIQVRERLSAVSGQEEDLFGSDVITPIGIAISALDNKGLHYYAVNVNNTNIPLFELQLATVAEGLLAAGIQPKTFFGRPGSALIYKLNGEIQVIKGELGSPAVITVNGQSAKLDQRLSQGDMVTFRPGHSGEDAKAQVKDVISRPTAKKIIWDGKEEEFNPFIYLNNKPANEEDWLEDGCSLLVKMNETLYDLLAMKGININKINKKKIKVNNQPRELVSDLEIIVNGHAVTIDCVINNNDRIDILEKKILIRDLALEAEPMIFTVNGEAFSLPPFEAKIYCKGRVIQEDEPIEDGMEIRVEGFSRKPILSELFPYINLAENSISGGKLEMQVNGSEAHFTTELNQGDRIIVNWINKFALAR</sequence>
<name>A0A857DJD2_9FIRM</name>
<protein>
    <submittedName>
        <fullName evidence="3">ATPase</fullName>
    </submittedName>
</protein>
<dbReference type="InterPro" id="IPR043129">
    <property type="entry name" value="ATPase_NBD"/>
</dbReference>
<dbReference type="CDD" id="cd24004">
    <property type="entry name" value="ASKHA_NBD_PilM-like"/>
    <property type="match status" value="1"/>
</dbReference>
<dbReference type="InterPro" id="IPR003494">
    <property type="entry name" value="SHS2_FtsA"/>
</dbReference>
<dbReference type="SMART" id="SM00842">
    <property type="entry name" value="FtsA"/>
    <property type="match status" value="1"/>
</dbReference>
<reference evidence="3 4" key="1">
    <citation type="submission" date="2019-12" db="EMBL/GenBank/DDBJ databases">
        <title>Sequence classification of anaerobic respiratory reductive dehalogenases: First we see many, then we see few.</title>
        <authorList>
            <person name="Molenda O."/>
            <person name="Puentes Jacome L.A."/>
            <person name="Cao X."/>
            <person name="Nesbo C.L."/>
            <person name="Tang S."/>
            <person name="Morson N."/>
            <person name="Patron J."/>
            <person name="Lomheim L."/>
            <person name="Wishart D.S."/>
            <person name="Edwards E.A."/>
        </authorList>
    </citation>
    <scope>NUCLEOTIDE SEQUENCE [LARGE SCALE GENOMIC DNA]</scope>
    <source>
        <strain evidence="3 4">12DCA</strain>
    </source>
</reference>
<feature type="domain" description="SHS2" evidence="2">
    <location>
        <begin position="4"/>
        <end position="200"/>
    </location>
</feature>
<dbReference type="PROSITE" id="PS50889">
    <property type="entry name" value="S4"/>
    <property type="match status" value="1"/>
</dbReference>
<dbReference type="Proteomes" id="UP000430508">
    <property type="component" value="Chromosome"/>
</dbReference>
<proteinExistence type="predicted"/>
<dbReference type="InterPro" id="IPR050696">
    <property type="entry name" value="FtsA/MreB"/>
</dbReference>
<gene>
    <name evidence="3" type="ORF">GQ588_08775</name>
</gene>
<evidence type="ECO:0000313" key="3">
    <source>
        <dbReference type="EMBL" id="QHA00718.1"/>
    </source>
</evidence>